<feature type="compositionally biased region" description="Basic residues" evidence="1">
    <location>
        <begin position="52"/>
        <end position="61"/>
    </location>
</feature>
<name>A0AAU9KQ29_9STRA</name>
<proteinExistence type="predicted"/>
<feature type="region of interest" description="Disordered" evidence="1">
    <location>
        <begin position="51"/>
        <end position="73"/>
    </location>
</feature>
<dbReference type="AlphaFoldDB" id="A0AAU9KQ29"/>
<evidence type="ECO:0000313" key="3">
    <source>
        <dbReference type="Proteomes" id="UP001160483"/>
    </source>
</evidence>
<dbReference type="EMBL" id="CAKKTJ010000103">
    <property type="protein sequence ID" value="CAH0474309.1"/>
    <property type="molecule type" value="Genomic_DNA"/>
</dbReference>
<protein>
    <submittedName>
        <fullName evidence="2">Uncharacterized protein</fullName>
    </submittedName>
</protein>
<accession>A0AAU9KQ29</accession>
<reference evidence="2" key="1">
    <citation type="submission" date="2021-11" db="EMBL/GenBank/DDBJ databases">
        <authorList>
            <person name="Islam A."/>
            <person name="Islam S."/>
            <person name="Flora M.S."/>
            <person name="Rahman M."/>
            <person name="Ziaur R.M."/>
            <person name="Epstein J.H."/>
            <person name="Hassan M."/>
            <person name="Klassen M."/>
            <person name="Woodard K."/>
            <person name="Webb A."/>
            <person name="Webby R.J."/>
            <person name="El Zowalaty M.E."/>
        </authorList>
    </citation>
    <scope>NUCLEOTIDE SEQUENCE</scope>
    <source>
        <strain evidence="2">Pbs3</strain>
    </source>
</reference>
<evidence type="ECO:0000313" key="2">
    <source>
        <dbReference type="EMBL" id="CAH0474309.1"/>
    </source>
</evidence>
<sequence>MGLYSMDCSQVEDEEAELHAAEQQIVRRFYICKSTSHLMAKCPARKAYLASKGRRPMRGRSKQGPAPKRSELSKTVRECKPGLLVVEGTIKGYDKPWIILIDSGASGNYVRRASVEGSQQYAEALVARECDTVTVRLATGTRVTRRQLDDEAEAAALARPKQRFSRHNYGFVLWNTNEEV</sequence>
<organism evidence="2 3">
    <name type="scientific">Peronospora belbahrii</name>
    <dbReference type="NCBI Taxonomy" id="622444"/>
    <lineage>
        <taxon>Eukaryota</taxon>
        <taxon>Sar</taxon>
        <taxon>Stramenopiles</taxon>
        <taxon>Oomycota</taxon>
        <taxon>Peronosporomycetes</taxon>
        <taxon>Peronosporales</taxon>
        <taxon>Peronosporaceae</taxon>
        <taxon>Peronospora</taxon>
    </lineage>
</organism>
<dbReference type="Proteomes" id="UP001160483">
    <property type="component" value="Unassembled WGS sequence"/>
</dbReference>
<gene>
    <name evidence="2" type="ORF">PBS003_LOCUS1167</name>
</gene>
<evidence type="ECO:0000256" key="1">
    <source>
        <dbReference type="SAM" id="MobiDB-lite"/>
    </source>
</evidence>
<comment type="caution">
    <text evidence="2">The sequence shown here is derived from an EMBL/GenBank/DDBJ whole genome shotgun (WGS) entry which is preliminary data.</text>
</comment>